<evidence type="ECO:0000313" key="1">
    <source>
        <dbReference type="EMBL" id="CAI6342750.1"/>
    </source>
</evidence>
<organism evidence="1 2">
    <name type="scientific">Macrosiphum euphorbiae</name>
    <name type="common">potato aphid</name>
    <dbReference type="NCBI Taxonomy" id="13131"/>
    <lineage>
        <taxon>Eukaryota</taxon>
        <taxon>Metazoa</taxon>
        <taxon>Ecdysozoa</taxon>
        <taxon>Arthropoda</taxon>
        <taxon>Hexapoda</taxon>
        <taxon>Insecta</taxon>
        <taxon>Pterygota</taxon>
        <taxon>Neoptera</taxon>
        <taxon>Paraneoptera</taxon>
        <taxon>Hemiptera</taxon>
        <taxon>Sternorrhyncha</taxon>
        <taxon>Aphidomorpha</taxon>
        <taxon>Aphidoidea</taxon>
        <taxon>Aphididae</taxon>
        <taxon>Macrosiphini</taxon>
        <taxon>Macrosiphum</taxon>
    </lineage>
</organism>
<keyword evidence="2" id="KW-1185">Reference proteome</keyword>
<comment type="caution">
    <text evidence="1">The sequence shown here is derived from an EMBL/GenBank/DDBJ whole genome shotgun (WGS) entry which is preliminary data.</text>
</comment>
<gene>
    <name evidence="1" type="ORF">MEUPH1_LOCUS105</name>
</gene>
<dbReference type="EMBL" id="CARXXK010000001">
    <property type="protein sequence ID" value="CAI6342750.1"/>
    <property type="molecule type" value="Genomic_DNA"/>
</dbReference>
<reference evidence="1 2" key="1">
    <citation type="submission" date="2023-01" db="EMBL/GenBank/DDBJ databases">
        <authorList>
            <person name="Whitehead M."/>
        </authorList>
    </citation>
    <scope>NUCLEOTIDE SEQUENCE [LARGE SCALE GENOMIC DNA]</scope>
</reference>
<evidence type="ECO:0000313" key="2">
    <source>
        <dbReference type="Proteomes" id="UP001160148"/>
    </source>
</evidence>
<name>A0AAV0VGQ1_9HEMI</name>
<accession>A0AAV0VGQ1</accession>
<sequence length="78" mass="8756">MHKRPFDIRDSNRMLDGWTKLPIAKYLCGTLSSISMNYAWSFLGIKLFATVEAKEGLLISVLIELSEVLTLGEFFGGD</sequence>
<protein>
    <submittedName>
        <fullName evidence="1">Uncharacterized protein</fullName>
    </submittedName>
</protein>
<proteinExistence type="predicted"/>
<dbReference type="AlphaFoldDB" id="A0AAV0VGQ1"/>
<dbReference type="Proteomes" id="UP001160148">
    <property type="component" value="Unassembled WGS sequence"/>
</dbReference>